<dbReference type="EMBL" id="JBHLZF010000001">
    <property type="protein sequence ID" value="MFB9896684.1"/>
    <property type="molecule type" value="Genomic_DNA"/>
</dbReference>
<name>A0ABV5ZH36_9BACT</name>
<feature type="signal peptide" evidence="1">
    <location>
        <begin position="1"/>
        <end position="26"/>
    </location>
</feature>
<dbReference type="PROSITE" id="PS50213">
    <property type="entry name" value="FAS1"/>
    <property type="match status" value="1"/>
</dbReference>
<reference evidence="3 4" key="1">
    <citation type="submission" date="2024-09" db="EMBL/GenBank/DDBJ databases">
        <authorList>
            <person name="Sun Q."/>
            <person name="Mori K."/>
        </authorList>
    </citation>
    <scope>NUCLEOTIDE SEQUENCE [LARGE SCALE GENOMIC DNA]</scope>
    <source>
        <strain evidence="3 4">ATCC 51272</strain>
    </source>
</reference>
<protein>
    <submittedName>
        <fullName evidence="3">Fasciclin domain-containing protein</fullName>
    </submittedName>
</protein>
<evidence type="ECO:0000313" key="3">
    <source>
        <dbReference type="EMBL" id="MFB9896684.1"/>
    </source>
</evidence>
<comment type="caution">
    <text evidence="3">The sequence shown here is derived from an EMBL/GenBank/DDBJ whole genome shotgun (WGS) entry which is preliminary data.</text>
</comment>
<dbReference type="RefSeq" id="WP_245594845.1">
    <property type="nucleotide sequence ID" value="NZ_JADU01000019.1"/>
</dbReference>
<dbReference type="InterPro" id="IPR000782">
    <property type="entry name" value="FAS1_domain"/>
</dbReference>
<organism evidence="3 4">
    <name type="scientific">Hallella seregens ATCC 51272</name>
    <dbReference type="NCBI Taxonomy" id="1336250"/>
    <lineage>
        <taxon>Bacteria</taxon>
        <taxon>Pseudomonadati</taxon>
        <taxon>Bacteroidota</taxon>
        <taxon>Bacteroidia</taxon>
        <taxon>Bacteroidales</taxon>
        <taxon>Prevotellaceae</taxon>
        <taxon>Hallella</taxon>
    </lineage>
</organism>
<feature type="chain" id="PRO_5046673605" evidence="1">
    <location>
        <begin position="27"/>
        <end position="533"/>
    </location>
</feature>
<dbReference type="Gene3D" id="2.30.180.10">
    <property type="entry name" value="FAS1 domain"/>
    <property type="match status" value="1"/>
</dbReference>
<proteinExistence type="predicted"/>
<dbReference type="Proteomes" id="UP001589688">
    <property type="component" value="Unassembled WGS sequence"/>
</dbReference>
<feature type="domain" description="FAS1" evidence="2">
    <location>
        <begin position="38"/>
        <end position="174"/>
    </location>
</feature>
<accession>A0ABV5ZH36</accession>
<dbReference type="Pfam" id="PF02469">
    <property type="entry name" value="Fasciclin"/>
    <property type="match status" value="1"/>
</dbReference>
<evidence type="ECO:0000313" key="4">
    <source>
        <dbReference type="Proteomes" id="UP001589688"/>
    </source>
</evidence>
<sequence length="533" mass="59608">MMTFSFRHIALMAAAGALLTACSDWADHYDGKADTTSSESLWASLQANPQLSDFCEVLQQSRIFRHHRRTSVSYAQLLDGGQSFTVFAPVNGTFNKDSLLSLVQTDRGDSTVEKFFIRNHIAASPNSAVGTGSEVRLLNGKHVSLSAGDVEGTPIATGNVHAKNGTLHVLGARMPYQYNLYEAMTDRPDYQPVGDFLRVYNEDYFDEDASISSGLVDGVPVYVDSVIHERNTMLQQIGLLAAEDSSYWMVAPAQTGWNKAYAMARQYFVYDKTVDKRDSVQHYWTNRSLLEDAIFNMNIQPSWRDSLKSVQYNALTPEYHVFYRPMDGGILSGATPVACSNGTLYQTSDWPFTPEQTFFKVLRTEGERTGYITSYTSCTYNTRSVSADSVSKNAYLDILPQTATSNWTVTFRVDNTLSGTYDICAIILPQTVYNPNQTNLRPCKFRANINYVDTAGVSQTYNCGNVQFTTDPARVDTVVLTKGFTFPACNFDQDNLKVSVQLRCSILARETSRYSREMYLDCIYLCPSTSKED</sequence>
<dbReference type="SUPFAM" id="SSF82153">
    <property type="entry name" value="FAS1 domain"/>
    <property type="match status" value="1"/>
</dbReference>
<dbReference type="InterPro" id="IPR036378">
    <property type="entry name" value="FAS1_dom_sf"/>
</dbReference>
<keyword evidence="1" id="KW-0732">Signal</keyword>
<evidence type="ECO:0000259" key="2">
    <source>
        <dbReference type="PROSITE" id="PS50213"/>
    </source>
</evidence>
<keyword evidence="4" id="KW-1185">Reference proteome</keyword>
<dbReference type="PROSITE" id="PS51257">
    <property type="entry name" value="PROKAR_LIPOPROTEIN"/>
    <property type="match status" value="1"/>
</dbReference>
<evidence type="ECO:0000256" key="1">
    <source>
        <dbReference type="SAM" id="SignalP"/>
    </source>
</evidence>
<gene>
    <name evidence="3" type="ORF">ACFFK8_02295</name>
</gene>